<dbReference type="Proteomes" id="UP000000734">
    <property type="component" value="Genome"/>
</dbReference>
<gene>
    <name evidence="2" type="primary">5</name>
</gene>
<dbReference type="EMBL" id="AF226853">
    <property type="protein sequence ID" value="AAF63312.1"/>
    <property type="molecule type" value="Genomic_RNA"/>
</dbReference>
<keyword evidence="3" id="KW-1185">Reference proteome</keyword>
<name>Q9MC03_9VIRU</name>
<dbReference type="Gene3D" id="1.20.141.10">
    <property type="entry name" value="Chitosanase, subunit A, domain 1"/>
    <property type="match status" value="1"/>
</dbReference>
<dbReference type="SMR" id="Q9MC03"/>
<feature type="domain" description="TtsA-like Glycoside hydrolase family 108" evidence="1">
    <location>
        <begin position="10"/>
        <end position="92"/>
    </location>
</feature>
<dbReference type="Pfam" id="PF05838">
    <property type="entry name" value="Glyco_hydro_108"/>
    <property type="match status" value="1"/>
</dbReference>
<dbReference type="KEGG" id="vg:956613"/>
<dbReference type="CDD" id="cd13926">
    <property type="entry name" value="N-acetylmuramidase_GH108"/>
    <property type="match status" value="1"/>
</dbReference>
<proteinExistence type="predicted"/>
<protein>
    <submittedName>
        <fullName evidence="2">p5</fullName>
    </submittedName>
</protein>
<sequence length="169" mass="18930">MTARSQQMAERIVVREGGYWDDPGAGPTNFGIVQSTLNRLRSRPRWVGLPANVKDLKREQAVEIIRVEYVEAQKAHLMLPMIGEVIADTVVMSWDDGVRILQKLLGFEGKAIDGIVGKNTIGRSDQIPAFLDKTIAGLIVREFLDDRKGKQFVGGWSNRLHKVLEGEYV</sequence>
<evidence type="ECO:0000313" key="2">
    <source>
        <dbReference type="EMBL" id="AAF63312.1"/>
    </source>
</evidence>
<organism evidence="2 3">
    <name type="scientific">Pseudomonas phage phi8</name>
    <dbReference type="NCBI Taxonomy" id="120086"/>
    <lineage>
        <taxon>Viruses</taxon>
        <taxon>Riboviria</taxon>
        <taxon>Orthornavirae</taxon>
        <taxon>Duplornaviricota</taxon>
        <taxon>Vidaverviricetes</taxon>
        <taxon>Mindivirales</taxon>
        <taxon>Cystoviridae</taxon>
        <taxon>Alphacystovirus</taxon>
        <taxon>Alphacystovirus phi8</taxon>
        <taxon>Cystovirus phi8</taxon>
    </lineage>
</organism>
<evidence type="ECO:0000313" key="3">
    <source>
        <dbReference type="Proteomes" id="UP000000734"/>
    </source>
</evidence>
<dbReference type="RefSeq" id="NP_524573.1">
    <property type="nucleotide sequence ID" value="NC_003301.1"/>
</dbReference>
<dbReference type="SUPFAM" id="SSF53955">
    <property type="entry name" value="Lysozyme-like"/>
    <property type="match status" value="1"/>
</dbReference>
<accession>Q9MC03</accession>
<evidence type="ECO:0000259" key="1">
    <source>
        <dbReference type="Pfam" id="PF05838"/>
    </source>
</evidence>
<dbReference type="InterPro" id="IPR008565">
    <property type="entry name" value="TtsA-like_GH18_dom"/>
</dbReference>
<dbReference type="InterPro" id="IPR023346">
    <property type="entry name" value="Lysozyme-like_dom_sf"/>
</dbReference>
<reference evidence="2 3" key="1">
    <citation type="journal article" date="2000" name="Virology">
        <title>Characterization of phi8, a bacteriophage containing three double-stranded RNA genomic segments and distantly related to Phi6.</title>
        <authorList>
            <person name="Hoogstraten D."/>
            <person name="Qiao X."/>
            <person name="Sun Y."/>
            <person name="Hu A."/>
            <person name="Onodera S."/>
            <person name="Mindich L."/>
        </authorList>
    </citation>
    <scope>NUCLEOTIDE SEQUENCE [LARGE SCALE GENOMIC DNA]</scope>
</reference>